<dbReference type="InterPro" id="IPR038718">
    <property type="entry name" value="SNF2-like_sf"/>
</dbReference>
<dbReference type="GO" id="GO:0031297">
    <property type="term" value="P:replication fork processing"/>
    <property type="evidence" value="ECO:0007669"/>
    <property type="project" value="TreeGrafter"/>
</dbReference>
<dbReference type="PROSITE" id="PS51194">
    <property type="entry name" value="HELICASE_CTER"/>
    <property type="match status" value="1"/>
</dbReference>
<dbReference type="Gene3D" id="3.40.50.10810">
    <property type="entry name" value="Tandem AAA-ATPase domain"/>
    <property type="match status" value="1"/>
</dbReference>
<name>A0A8S5N4V0_9CAUD</name>
<dbReference type="PANTHER" id="PTHR45766:SF6">
    <property type="entry name" value="SWI_SNF-RELATED MATRIX-ASSOCIATED ACTIN-DEPENDENT REGULATOR OF CHROMATIN SUBFAMILY A-LIKE PROTEIN 1"/>
    <property type="match status" value="1"/>
</dbReference>
<proteinExistence type="predicted"/>
<dbReference type="InterPro" id="IPR001650">
    <property type="entry name" value="Helicase_C-like"/>
</dbReference>
<accession>A0A8S5N4V0</accession>
<dbReference type="Pfam" id="PF00176">
    <property type="entry name" value="SNF2-rel_dom"/>
    <property type="match status" value="1"/>
</dbReference>
<protein>
    <submittedName>
        <fullName evidence="3">Chromatin remodeling complex ATPase</fullName>
    </submittedName>
</protein>
<dbReference type="SMART" id="SM00490">
    <property type="entry name" value="HELICc"/>
    <property type="match status" value="1"/>
</dbReference>
<dbReference type="InterPro" id="IPR000330">
    <property type="entry name" value="SNF2_N"/>
</dbReference>
<evidence type="ECO:0000313" key="3">
    <source>
        <dbReference type="EMBL" id="DAD89359.1"/>
    </source>
</evidence>
<evidence type="ECO:0000256" key="1">
    <source>
        <dbReference type="ARBA" id="ARBA00022801"/>
    </source>
</evidence>
<evidence type="ECO:0000259" key="2">
    <source>
        <dbReference type="PROSITE" id="PS51194"/>
    </source>
</evidence>
<sequence length="476" mass="54655">MVVSLGSSSNFILKTKPWAHQLKALEYLYSRDAAALYTKPGSGKTKIMIDLIVNRGFKRVLVVAPKKPCEVWKPQIQLHSDIPPENVHELYALSGKKKAELLKTFKPVRPGESCSVFICNYDSVWQKPVDKVWFYKKLGIDCVICDESHRIKSPSSKCSCFLARLGKVVPHRYLLTGTPLAENPMDVYAQYRFLDRSIYGTNYRAFCEQYQNIDINLSARVGFPILDKKQPYKNLDDLKEKMFSCAFYMNSTVKLPKTTRMVVKVPMPAGLEYLYKELDKEGALEMEEGFLTVNNALSMVIRKQQVTSGYLPLERDDGTTELKRISTYRRTFLYKFLKQLPESEPVVIFAKFQKDLYSIRKVTERLGCGYSEVSGRENTLRDWKSGKTRVLGVQYTAGSESIDLTRAHLCIFYTLDHSLGKYEQARARVHRPGQESPCIYYHFTAVMSSGRTVDQDIVQCWKDKKNYIDLIMRGAL</sequence>
<dbReference type="GO" id="GO:0016787">
    <property type="term" value="F:hydrolase activity"/>
    <property type="evidence" value="ECO:0007669"/>
    <property type="project" value="UniProtKB-KW"/>
</dbReference>
<dbReference type="SUPFAM" id="SSF52540">
    <property type="entry name" value="P-loop containing nucleoside triphosphate hydrolases"/>
    <property type="match status" value="2"/>
</dbReference>
<dbReference type="GO" id="GO:0005524">
    <property type="term" value="F:ATP binding"/>
    <property type="evidence" value="ECO:0007669"/>
    <property type="project" value="InterPro"/>
</dbReference>
<feature type="domain" description="Helicase C-terminal" evidence="2">
    <location>
        <begin position="332"/>
        <end position="476"/>
    </location>
</feature>
<dbReference type="Pfam" id="PF00271">
    <property type="entry name" value="Helicase_C"/>
    <property type="match status" value="1"/>
</dbReference>
<keyword evidence="1" id="KW-0378">Hydrolase</keyword>
<dbReference type="InterPro" id="IPR027417">
    <property type="entry name" value="P-loop_NTPase"/>
</dbReference>
<dbReference type="SMART" id="SM00487">
    <property type="entry name" value="DEXDc"/>
    <property type="match status" value="1"/>
</dbReference>
<dbReference type="EMBL" id="BK015060">
    <property type="protein sequence ID" value="DAD89359.1"/>
    <property type="molecule type" value="Genomic_DNA"/>
</dbReference>
<reference evidence="3" key="1">
    <citation type="journal article" date="2021" name="Proc. Natl. Acad. Sci. U.S.A.">
        <title>A Catalog of Tens of Thousands of Viruses from Human Metagenomes Reveals Hidden Associations with Chronic Diseases.</title>
        <authorList>
            <person name="Tisza M.J."/>
            <person name="Buck C.B."/>
        </authorList>
    </citation>
    <scope>NUCLEOTIDE SEQUENCE</scope>
    <source>
        <strain evidence="3">CtiJY10</strain>
    </source>
</reference>
<dbReference type="GO" id="GO:0006281">
    <property type="term" value="P:DNA repair"/>
    <property type="evidence" value="ECO:0007669"/>
    <property type="project" value="TreeGrafter"/>
</dbReference>
<dbReference type="PANTHER" id="PTHR45766">
    <property type="entry name" value="DNA ANNEALING HELICASE AND ENDONUCLEASE ZRANB3 FAMILY MEMBER"/>
    <property type="match status" value="1"/>
</dbReference>
<organism evidence="3">
    <name type="scientific">Podoviridae sp. ctiJY10</name>
    <dbReference type="NCBI Taxonomy" id="2826572"/>
    <lineage>
        <taxon>Viruses</taxon>
        <taxon>Duplodnaviria</taxon>
        <taxon>Heunggongvirae</taxon>
        <taxon>Uroviricota</taxon>
        <taxon>Caudoviricetes</taxon>
    </lineage>
</organism>
<dbReference type="Gene3D" id="3.40.50.300">
    <property type="entry name" value="P-loop containing nucleotide triphosphate hydrolases"/>
    <property type="match status" value="1"/>
</dbReference>
<dbReference type="InterPro" id="IPR014001">
    <property type="entry name" value="Helicase_ATP-bd"/>
</dbReference>